<gene>
    <name evidence="3" type="ORF">OKA104_LOCUS39762</name>
    <name evidence="2" type="ORF">VCS650_LOCUS42737</name>
</gene>
<evidence type="ECO:0000313" key="2">
    <source>
        <dbReference type="EMBL" id="CAF1510404.1"/>
    </source>
</evidence>
<dbReference type="OrthoDB" id="261614at2759"/>
<evidence type="ECO:0000313" key="3">
    <source>
        <dbReference type="EMBL" id="CAF4178560.1"/>
    </source>
</evidence>
<dbReference type="AlphaFoldDB" id="A0A820AJA1"/>
<dbReference type="InterPro" id="IPR019080">
    <property type="entry name" value="YqaJ_viral_recombinase"/>
</dbReference>
<organism evidence="3 4">
    <name type="scientific">Adineta steineri</name>
    <dbReference type="NCBI Taxonomy" id="433720"/>
    <lineage>
        <taxon>Eukaryota</taxon>
        <taxon>Metazoa</taxon>
        <taxon>Spiralia</taxon>
        <taxon>Gnathifera</taxon>
        <taxon>Rotifera</taxon>
        <taxon>Eurotatoria</taxon>
        <taxon>Bdelloidea</taxon>
        <taxon>Adinetida</taxon>
        <taxon>Adinetidae</taxon>
        <taxon>Adineta</taxon>
    </lineage>
</organism>
<proteinExistence type="predicted"/>
<feature type="domain" description="YqaJ viral recombinase" evidence="1">
    <location>
        <begin position="119"/>
        <end position="226"/>
    </location>
</feature>
<dbReference type="Proteomes" id="UP000663891">
    <property type="component" value="Unassembled WGS sequence"/>
</dbReference>
<dbReference type="SUPFAM" id="SSF52980">
    <property type="entry name" value="Restriction endonuclease-like"/>
    <property type="match status" value="1"/>
</dbReference>
<evidence type="ECO:0000259" key="1">
    <source>
        <dbReference type="Pfam" id="PF09588"/>
    </source>
</evidence>
<evidence type="ECO:0000313" key="4">
    <source>
        <dbReference type="Proteomes" id="UP000663881"/>
    </source>
</evidence>
<reference evidence="3" key="1">
    <citation type="submission" date="2021-02" db="EMBL/GenBank/DDBJ databases">
        <authorList>
            <person name="Nowell W R."/>
        </authorList>
    </citation>
    <scope>NUCLEOTIDE SEQUENCE</scope>
</reference>
<dbReference type="EMBL" id="CAJOAY010008041">
    <property type="protein sequence ID" value="CAF4178560.1"/>
    <property type="molecule type" value="Genomic_DNA"/>
</dbReference>
<comment type="caution">
    <text evidence="3">The sequence shown here is derived from an EMBL/GenBank/DDBJ whole genome shotgun (WGS) entry which is preliminary data.</text>
</comment>
<name>A0A820AJA1_9BILA</name>
<sequence>MIINTNRLADILEGTCECVAGNGPQAAYYTYVPKASTTLNQLLIKYGQKSSAAAFFLLPREDKNSFINLPARVIGAVSNSPNFILNSLMLKFYQDHVYLLPSQISNLEEITHGQSSSDQWSEARKLRISSTNVYSIAVQKNDFKKLAKSILDSRSKGLSYIPAVRHGILNEEMYRRRYVTEKAASKRYRVVDSTAPYLCCSPDAVVVESINNTISYGILECKCVHAEPDATWDDLITVREHFYLERFEGQLRLRTDHPYYY</sequence>
<dbReference type="EMBL" id="CAJNON010002444">
    <property type="protein sequence ID" value="CAF1510404.1"/>
    <property type="molecule type" value="Genomic_DNA"/>
</dbReference>
<dbReference type="InterPro" id="IPR011604">
    <property type="entry name" value="PDDEXK-like_dom_sf"/>
</dbReference>
<accession>A0A820AJA1</accession>
<dbReference type="Pfam" id="PF09588">
    <property type="entry name" value="YqaJ"/>
    <property type="match status" value="1"/>
</dbReference>
<dbReference type="GO" id="GO:0006281">
    <property type="term" value="P:DNA repair"/>
    <property type="evidence" value="ECO:0007669"/>
    <property type="project" value="UniProtKB-ARBA"/>
</dbReference>
<dbReference type="PANTHER" id="PTHR47526">
    <property type="entry name" value="ATP-DEPENDENT DNA HELICASE"/>
    <property type="match status" value="1"/>
</dbReference>
<dbReference type="Proteomes" id="UP000663881">
    <property type="component" value="Unassembled WGS sequence"/>
</dbReference>
<dbReference type="PANTHER" id="PTHR47526:SF3">
    <property type="entry name" value="PHD-TYPE DOMAIN-CONTAINING PROTEIN"/>
    <property type="match status" value="1"/>
</dbReference>
<dbReference type="Gene3D" id="3.90.320.10">
    <property type="match status" value="1"/>
</dbReference>
<protein>
    <recommendedName>
        <fullName evidence="1">YqaJ viral recombinase domain-containing protein</fullName>
    </recommendedName>
</protein>
<dbReference type="InterPro" id="IPR011335">
    <property type="entry name" value="Restrct_endonuc-II-like"/>
</dbReference>